<sequence>MYGRCSLSASISRAIRSPCSDSGSGPSGDSGRGGIAIRVCVSGPSIAALDFGRKPWWRRSEHSAMNVPVRPTPAEHPATIGGSGSRSPSPSRPAGGGAMLVCAPSARSRFAPSTSFAKCSRAARSPPAGTPWSGHAAKSRCWNTTGSPAAARGAEGVRGWRRMTLCTQCAASVVCACRRVTSMGTPTTPS</sequence>
<name>A0A2G8SC37_9APHY</name>
<evidence type="ECO:0000256" key="1">
    <source>
        <dbReference type="SAM" id="MobiDB-lite"/>
    </source>
</evidence>
<proteinExistence type="predicted"/>
<evidence type="ECO:0000313" key="3">
    <source>
        <dbReference type="Proteomes" id="UP000230002"/>
    </source>
</evidence>
<accession>A0A2G8SC37</accession>
<comment type="caution">
    <text evidence="2">The sequence shown here is derived from an EMBL/GenBank/DDBJ whole genome shotgun (WGS) entry which is preliminary data.</text>
</comment>
<dbReference type="AlphaFoldDB" id="A0A2G8SC37"/>
<dbReference type="Proteomes" id="UP000230002">
    <property type="component" value="Unassembled WGS sequence"/>
</dbReference>
<dbReference type="EMBL" id="AYKW01000012">
    <property type="protein sequence ID" value="PIL31336.1"/>
    <property type="molecule type" value="Genomic_DNA"/>
</dbReference>
<gene>
    <name evidence="2" type="ORF">GSI_06034</name>
</gene>
<reference evidence="2 3" key="1">
    <citation type="journal article" date="2015" name="Sci. Rep.">
        <title>Chromosome-level genome map provides insights into diverse defense mechanisms in the medicinal fungus Ganoderma sinense.</title>
        <authorList>
            <person name="Zhu Y."/>
            <person name="Xu J."/>
            <person name="Sun C."/>
            <person name="Zhou S."/>
            <person name="Xu H."/>
            <person name="Nelson D.R."/>
            <person name="Qian J."/>
            <person name="Song J."/>
            <person name="Luo H."/>
            <person name="Xiang L."/>
            <person name="Li Y."/>
            <person name="Xu Z."/>
            <person name="Ji A."/>
            <person name="Wang L."/>
            <person name="Lu S."/>
            <person name="Hayward A."/>
            <person name="Sun W."/>
            <person name="Li X."/>
            <person name="Schwartz D.C."/>
            <person name="Wang Y."/>
            <person name="Chen S."/>
        </authorList>
    </citation>
    <scope>NUCLEOTIDE SEQUENCE [LARGE SCALE GENOMIC DNA]</scope>
    <source>
        <strain evidence="2 3">ZZ0214-1</strain>
    </source>
</reference>
<keyword evidence="3" id="KW-1185">Reference proteome</keyword>
<protein>
    <submittedName>
        <fullName evidence="2">Uncharacterized protein</fullName>
    </submittedName>
</protein>
<feature type="region of interest" description="Disordered" evidence="1">
    <location>
        <begin position="67"/>
        <end position="96"/>
    </location>
</feature>
<evidence type="ECO:0000313" key="2">
    <source>
        <dbReference type="EMBL" id="PIL31336.1"/>
    </source>
</evidence>
<organism evidence="2 3">
    <name type="scientific">Ganoderma sinense ZZ0214-1</name>
    <dbReference type="NCBI Taxonomy" id="1077348"/>
    <lineage>
        <taxon>Eukaryota</taxon>
        <taxon>Fungi</taxon>
        <taxon>Dikarya</taxon>
        <taxon>Basidiomycota</taxon>
        <taxon>Agaricomycotina</taxon>
        <taxon>Agaricomycetes</taxon>
        <taxon>Polyporales</taxon>
        <taxon>Polyporaceae</taxon>
        <taxon>Ganoderma</taxon>
    </lineage>
</organism>